<gene>
    <name evidence="3" type="ORF">Tco_0874431</name>
</gene>
<evidence type="ECO:0000256" key="1">
    <source>
        <dbReference type="SAM" id="MobiDB-lite"/>
    </source>
</evidence>
<protein>
    <submittedName>
        <fullName evidence="3">Pollen-specific leucine-rich repeat extensin-like protein 2</fullName>
    </submittedName>
</protein>
<dbReference type="InterPro" id="IPR039610">
    <property type="entry name" value="VQ29"/>
</dbReference>
<name>A0ABQ5BLM3_9ASTR</name>
<dbReference type="PANTHER" id="PTHR34794">
    <property type="entry name" value="EXPRESSED PROTEIN"/>
    <property type="match status" value="1"/>
</dbReference>
<feature type="region of interest" description="Disordered" evidence="1">
    <location>
        <begin position="8"/>
        <end position="28"/>
    </location>
</feature>
<evidence type="ECO:0000259" key="2">
    <source>
        <dbReference type="Pfam" id="PF05678"/>
    </source>
</evidence>
<evidence type="ECO:0000313" key="4">
    <source>
        <dbReference type="Proteomes" id="UP001151760"/>
    </source>
</evidence>
<accession>A0ABQ5BLM3</accession>
<dbReference type="Pfam" id="PF05678">
    <property type="entry name" value="VQ"/>
    <property type="match status" value="1"/>
</dbReference>
<feature type="domain" description="VQ" evidence="2">
    <location>
        <begin position="57"/>
        <end position="76"/>
    </location>
</feature>
<reference evidence="3" key="2">
    <citation type="submission" date="2022-01" db="EMBL/GenBank/DDBJ databases">
        <authorList>
            <person name="Yamashiro T."/>
            <person name="Shiraishi A."/>
            <person name="Satake H."/>
            <person name="Nakayama K."/>
        </authorList>
    </citation>
    <scope>NUCLEOTIDE SEQUENCE</scope>
</reference>
<proteinExistence type="predicted"/>
<dbReference type="EMBL" id="BQNB010013419">
    <property type="protein sequence ID" value="GJT15725.1"/>
    <property type="molecule type" value="Genomic_DNA"/>
</dbReference>
<comment type="caution">
    <text evidence="3">The sequence shown here is derived from an EMBL/GenBank/DDBJ whole genome shotgun (WGS) entry which is preliminary data.</text>
</comment>
<dbReference type="Proteomes" id="UP001151760">
    <property type="component" value="Unassembled WGS sequence"/>
</dbReference>
<keyword evidence="4" id="KW-1185">Reference proteome</keyword>
<dbReference type="PANTHER" id="PTHR34794:SF1">
    <property type="entry name" value="OS10G0101800 PROTEIN"/>
    <property type="match status" value="1"/>
</dbReference>
<reference evidence="3" key="1">
    <citation type="journal article" date="2022" name="Int. J. Mol. Sci.">
        <title>Draft Genome of Tanacetum Coccineum: Genomic Comparison of Closely Related Tanacetum-Family Plants.</title>
        <authorList>
            <person name="Yamashiro T."/>
            <person name="Shiraishi A."/>
            <person name="Nakayama K."/>
            <person name="Satake H."/>
        </authorList>
    </citation>
    <scope>NUCLEOTIDE SEQUENCE</scope>
</reference>
<evidence type="ECO:0000313" key="3">
    <source>
        <dbReference type="EMBL" id="GJT15725.1"/>
    </source>
</evidence>
<sequence length="215" mass="23411">MDQITYFYTSTLSPSNERPPKTIKPGQSSYISSLHSVRKSIQKPMTKQYIAPMPPTPAKVYHIDPSNFKEVVRELTSTPEFQSPSVRRLKDIAPPPLVLSTIPKPFLFPKPTQPPPAATEGGGKVSPLSALTLSPDFCKFLNDTLETNRFISKAPVMDYCNGLSPLGPAPRTYDPFGVSLVSPLGFSLSPSSLSWCSSVLLSPNTLSGFNQSPVL</sequence>
<organism evidence="3 4">
    <name type="scientific">Tanacetum coccineum</name>
    <dbReference type="NCBI Taxonomy" id="301880"/>
    <lineage>
        <taxon>Eukaryota</taxon>
        <taxon>Viridiplantae</taxon>
        <taxon>Streptophyta</taxon>
        <taxon>Embryophyta</taxon>
        <taxon>Tracheophyta</taxon>
        <taxon>Spermatophyta</taxon>
        <taxon>Magnoliopsida</taxon>
        <taxon>eudicotyledons</taxon>
        <taxon>Gunneridae</taxon>
        <taxon>Pentapetalae</taxon>
        <taxon>asterids</taxon>
        <taxon>campanulids</taxon>
        <taxon>Asterales</taxon>
        <taxon>Asteraceae</taxon>
        <taxon>Asteroideae</taxon>
        <taxon>Anthemideae</taxon>
        <taxon>Anthemidinae</taxon>
        <taxon>Tanacetum</taxon>
    </lineage>
</organism>
<dbReference type="InterPro" id="IPR008889">
    <property type="entry name" value="VQ"/>
</dbReference>